<dbReference type="Proteomes" id="UP001228113">
    <property type="component" value="Chromosome"/>
</dbReference>
<evidence type="ECO:0000256" key="1">
    <source>
        <dbReference type="ARBA" id="ARBA00005005"/>
    </source>
</evidence>
<dbReference type="Gene3D" id="3.40.50.720">
    <property type="entry name" value="NAD(P)-binding Rossmann-like Domain"/>
    <property type="match status" value="1"/>
</dbReference>
<comment type="catalytic activity">
    <reaction evidence="13">
        <text>a (3S)-3-hydroxyacyl-CoA + NAD(+) = a 3-oxoacyl-CoA + NADH + H(+)</text>
        <dbReference type="Rhea" id="RHEA:22432"/>
        <dbReference type="ChEBI" id="CHEBI:15378"/>
        <dbReference type="ChEBI" id="CHEBI:57318"/>
        <dbReference type="ChEBI" id="CHEBI:57540"/>
        <dbReference type="ChEBI" id="CHEBI:57945"/>
        <dbReference type="ChEBI" id="CHEBI:90726"/>
        <dbReference type="EC" id="1.1.1.35"/>
    </reaction>
</comment>
<dbReference type="GO" id="GO:0036125">
    <property type="term" value="C:fatty acid beta-oxidation multienzyme complex"/>
    <property type="evidence" value="ECO:0007669"/>
    <property type="project" value="InterPro"/>
</dbReference>
<dbReference type="FunFam" id="3.40.50.720:FF:000009">
    <property type="entry name" value="Fatty oxidation complex, alpha subunit"/>
    <property type="match status" value="1"/>
</dbReference>
<keyword evidence="8" id="KW-0520">NAD</keyword>
<comment type="similarity">
    <text evidence="2">In the central section; belongs to the 3-hydroxyacyl-CoA dehydrogenase family.</text>
</comment>
<dbReference type="GO" id="GO:0004300">
    <property type="term" value="F:enoyl-CoA hydratase activity"/>
    <property type="evidence" value="ECO:0007669"/>
    <property type="project" value="UniProtKB-EC"/>
</dbReference>
<dbReference type="NCBIfam" id="TIGR02437">
    <property type="entry name" value="FadB"/>
    <property type="match status" value="1"/>
</dbReference>
<dbReference type="AlphaFoldDB" id="A0AA48KD91"/>
<dbReference type="Gene3D" id="3.90.226.10">
    <property type="entry name" value="2-enoyl-CoA Hydratase, Chain A, domain 1"/>
    <property type="match status" value="1"/>
</dbReference>
<organism evidence="16 17">
    <name type="scientific">Mesoterricola sediminis</name>
    <dbReference type="NCBI Taxonomy" id="2927980"/>
    <lineage>
        <taxon>Bacteria</taxon>
        <taxon>Pseudomonadati</taxon>
        <taxon>Acidobacteriota</taxon>
        <taxon>Holophagae</taxon>
        <taxon>Holophagales</taxon>
        <taxon>Holophagaceae</taxon>
        <taxon>Mesoterricola</taxon>
    </lineage>
</organism>
<dbReference type="Gene3D" id="1.10.1040.50">
    <property type="match status" value="1"/>
</dbReference>
<dbReference type="InterPro" id="IPR001753">
    <property type="entry name" value="Enoyl-CoA_hydra/iso"/>
</dbReference>
<dbReference type="NCBIfam" id="NF008727">
    <property type="entry name" value="PRK11730.1"/>
    <property type="match status" value="1"/>
</dbReference>
<evidence type="ECO:0000259" key="15">
    <source>
        <dbReference type="Pfam" id="PF02737"/>
    </source>
</evidence>
<keyword evidence="17" id="KW-1185">Reference proteome</keyword>
<dbReference type="CDD" id="cd06558">
    <property type="entry name" value="crotonase-like"/>
    <property type="match status" value="1"/>
</dbReference>
<dbReference type="EC" id="4.2.1.17" evidence="4"/>
<evidence type="ECO:0000313" key="17">
    <source>
        <dbReference type="Proteomes" id="UP001228113"/>
    </source>
</evidence>
<dbReference type="GO" id="GO:0006635">
    <property type="term" value="P:fatty acid beta-oxidation"/>
    <property type="evidence" value="ECO:0007669"/>
    <property type="project" value="TreeGrafter"/>
</dbReference>
<keyword evidence="7" id="KW-0560">Oxidoreductase</keyword>
<gene>
    <name evidence="16" type="primary">fadB</name>
    <name evidence="16" type="ORF">METESE_10300</name>
</gene>
<dbReference type="InterPro" id="IPR008927">
    <property type="entry name" value="6-PGluconate_DH-like_C_sf"/>
</dbReference>
<dbReference type="KEGG" id="msea:METESE_10300"/>
<dbReference type="GO" id="GO:0008692">
    <property type="term" value="F:3-hydroxybutyryl-CoA epimerase activity"/>
    <property type="evidence" value="ECO:0007669"/>
    <property type="project" value="InterPro"/>
</dbReference>
<accession>A0AA48KD91</accession>
<proteinExistence type="inferred from homology"/>
<protein>
    <recommendedName>
        <fullName evidence="4">enoyl-CoA hydratase</fullName>
        <ecNumber evidence="4">4.2.1.17</ecNumber>
    </recommendedName>
</protein>
<dbReference type="InterPro" id="IPR006176">
    <property type="entry name" value="3-OHacyl-CoA_DH_NAD-bd"/>
</dbReference>
<dbReference type="SUPFAM" id="SSF51735">
    <property type="entry name" value="NAD(P)-binding Rossmann-fold domains"/>
    <property type="match status" value="1"/>
</dbReference>
<comment type="similarity">
    <text evidence="3">In the N-terminal section; belongs to the enoyl-CoA hydratase/isomerase family.</text>
</comment>
<dbReference type="InterPro" id="IPR029045">
    <property type="entry name" value="ClpP/crotonase-like_dom_sf"/>
</dbReference>
<feature type="domain" description="3-hydroxyacyl-CoA dehydrogenase C-terminal" evidence="14">
    <location>
        <begin position="497"/>
        <end position="592"/>
    </location>
</feature>
<evidence type="ECO:0000256" key="12">
    <source>
        <dbReference type="ARBA" id="ARBA00023268"/>
    </source>
</evidence>
<dbReference type="PANTHER" id="PTHR43612:SF3">
    <property type="entry name" value="TRIFUNCTIONAL ENZYME SUBUNIT ALPHA, MITOCHONDRIAL"/>
    <property type="match status" value="1"/>
</dbReference>
<evidence type="ECO:0000256" key="3">
    <source>
        <dbReference type="ARBA" id="ARBA00008750"/>
    </source>
</evidence>
<evidence type="ECO:0000256" key="13">
    <source>
        <dbReference type="ARBA" id="ARBA00049556"/>
    </source>
</evidence>
<evidence type="ECO:0000256" key="10">
    <source>
        <dbReference type="ARBA" id="ARBA00023235"/>
    </source>
</evidence>
<dbReference type="InterPro" id="IPR012799">
    <property type="entry name" value="FadB"/>
</dbReference>
<sequence>MTFEGQSIQCAMLEGGIAELRFDLQGEPINKFNRATLDELREAVAAIKADPAVRGLLVTSGKDCFIVGADVTEFLTYFRNTEDQLAAWLLEVDALFNTVEDFPFPSVAAINGFALGGGLEFALAATYRVMASGTRIGVPETKLGIFPGWGGTVRLSRLTGADNAIEWIAGGEQHGPEAAFKVGAVDAVVEPARVREAALHLLREAMEGRRDWKARVEEKKAPLQLNPTEAMMAFEGAKAFVAGKAGPNYPSPVAAIEAMQKGATRRRDDALPIEAAAFARMAKTATARNLVSIFLGDAAVNRIAKKLAREGVHVRASAVLGAGIMGGGIAYQSASRGVRIVMKDIAEPALELGLSEAAKLLGKRIERGKLTPADMAATLGRIRPTLGYGDFGEVDLVVEAVVEKEEVKKAVLADVEGRVRPGTVLASNTSTISITRLAEGLQRPGDFCGMHFFNPVHKMPLVEVIRGALTSDAAVATTVGYALALGKTPVVVNDCPGFLVNRILFPYFAAFNLLVGEGVDFLRIDRLLEKFGWPMGPAYLLDVVGIDTARHAAAVMAKGFPDRMDDSGPSALKAMFEAGRFGQKNGKGFYRYVPDRKGTPKKEPDPEVAGLLRPVQAAAPAELSDADIVDRMMLPLIIESARCLEDGIVGTPTELDIALVYGLGFPPFRGGALRHADAVGLKALCERAEAFLSLGRLYEPTARMRELAQAGGTFHQEK</sequence>
<feature type="domain" description="3-hydroxyacyl-CoA dehydrogenase NAD binding" evidence="15">
    <location>
        <begin position="318"/>
        <end position="495"/>
    </location>
</feature>
<evidence type="ECO:0000256" key="8">
    <source>
        <dbReference type="ARBA" id="ARBA00023027"/>
    </source>
</evidence>
<evidence type="ECO:0000256" key="11">
    <source>
        <dbReference type="ARBA" id="ARBA00023239"/>
    </source>
</evidence>
<dbReference type="InterPro" id="IPR050136">
    <property type="entry name" value="FA_oxidation_alpha_subunit"/>
</dbReference>
<evidence type="ECO:0000256" key="4">
    <source>
        <dbReference type="ARBA" id="ARBA00012076"/>
    </source>
</evidence>
<dbReference type="GO" id="GO:0016509">
    <property type="term" value="F:long-chain (3S)-3-hydroxyacyl-CoA dehydrogenase (NAD+) activity"/>
    <property type="evidence" value="ECO:0007669"/>
    <property type="project" value="TreeGrafter"/>
</dbReference>
<evidence type="ECO:0000256" key="7">
    <source>
        <dbReference type="ARBA" id="ARBA00023002"/>
    </source>
</evidence>
<dbReference type="EMBL" id="AP027081">
    <property type="protein sequence ID" value="BDU76072.1"/>
    <property type="molecule type" value="Genomic_DNA"/>
</dbReference>
<dbReference type="PROSITE" id="PS00067">
    <property type="entry name" value="3HCDH"/>
    <property type="match status" value="1"/>
</dbReference>
<keyword evidence="11" id="KW-0456">Lyase</keyword>
<evidence type="ECO:0000256" key="2">
    <source>
        <dbReference type="ARBA" id="ARBA00007005"/>
    </source>
</evidence>
<dbReference type="RefSeq" id="WP_316411213.1">
    <property type="nucleotide sequence ID" value="NZ_AP027081.1"/>
</dbReference>
<evidence type="ECO:0000256" key="9">
    <source>
        <dbReference type="ARBA" id="ARBA00023098"/>
    </source>
</evidence>
<dbReference type="Pfam" id="PF00725">
    <property type="entry name" value="3HCDH"/>
    <property type="match status" value="1"/>
</dbReference>
<dbReference type="Pfam" id="PF02737">
    <property type="entry name" value="3HCDH_N"/>
    <property type="match status" value="1"/>
</dbReference>
<dbReference type="PANTHER" id="PTHR43612">
    <property type="entry name" value="TRIFUNCTIONAL ENZYME SUBUNIT ALPHA"/>
    <property type="match status" value="1"/>
</dbReference>
<dbReference type="Pfam" id="PF00378">
    <property type="entry name" value="ECH_1"/>
    <property type="match status" value="1"/>
</dbReference>
<evidence type="ECO:0000259" key="14">
    <source>
        <dbReference type="Pfam" id="PF00725"/>
    </source>
</evidence>
<keyword evidence="6" id="KW-0442">Lipid degradation</keyword>
<evidence type="ECO:0000256" key="6">
    <source>
        <dbReference type="ARBA" id="ARBA00022963"/>
    </source>
</evidence>
<keyword evidence="5" id="KW-0276">Fatty acid metabolism</keyword>
<dbReference type="InterPro" id="IPR006180">
    <property type="entry name" value="3-OHacyl-CoA_DH_CS"/>
</dbReference>
<evidence type="ECO:0000313" key="16">
    <source>
        <dbReference type="EMBL" id="BDU76072.1"/>
    </source>
</evidence>
<dbReference type="InterPro" id="IPR036291">
    <property type="entry name" value="NAD(P)-bd_dom_sf"/>
</dbReference>
<name>A0AA48KD91_9BACT</name>
<reference evidence="16" key="1">
    <citation type="journal article" date="2023" name="Int. J. Syst. Evol. Microbiol.">
        <title>Mesoterricola silvestris gen. nov., sp. nov., Mesoterricola sediminis sp. nov., Geothrix oryzae sp. nov., Geothrix edaphica sp. nov., Geothrix rubra sp. nov., and Geothrix limicola sp. nov., six novel members of Acidobacteriota isolated from soils.</title>
        <authorList>
            <person name="Itoh H."/>
            <person name="Sugisawa Y."/>
            <person name="Mise K."/>
            <person name="Xu Z."/>
            <person name="Kuniyasu M."/>
            <person name="Ushijima N."/>
            <person name="Kawano K."/>
            <person name="Kobayashi E."/>
            <person name="Shiratori Y."/>
            <person name="Masuda Y."/>
            <person name="Senoo K."/>
        </authorList>
    </citation>
    <scope>NUCLEOTIDE SEQUENCE</scope>
    <source>
        <strain evidence="16">W786</strain>
    </source>
</reference>
<dbReference type="GO" id="GO:0070403">
    <property type="term" value="F:NAD+ binding"/>
    <property type="evidence" value="ECO:0007669"/>
    <property type="project" value="InterPro"/>
</dbReference>
<dbReference type="SUPFAM" id="SSF52096">
    <property type="entry name" value="ClpP/crotonase"/>
    <property type="match status" value="1"/>
</dbReference>
<keyword evidence="12" id="KW-0511">Multifunctional enzyme</keyword>
<dbReference type="InterPro" id="IPR006108">
    <property type="entry name" value="3HC_DH_C"/>
</dbReference>
<evidence type="ECO:0000256" key="5">
    <source>
        <dbReference type="ARBA" id="ARBA00022832"/>
    </source>
</evidence>
<keyword evidence="9" id="KW-0443">Lipid metabolism</keyword>
<keyword evidence="10" id="KW-0413">Isomerase</keyword>
<dbReference type="GO" id="GO:0004165">
    <property type="term" value="F:delta(3)-delta(2)-enoyl-CoA isomerase activity"/>
    <property type="evidence" value="ECO:0007669"/>
    <property type="project" value="InterPro"/>
</dbReference>
<dbReference type="SUPFAM" id="SSF48179">
    <property type="entry name" value="6-phosphogluconate dehydrogenase C-terminal domain-like"/>
    <property type="match status" value="2"/>
</dbReference>
<comment type="pathway">
    <text evidence="1">Lipid metabolism; fatty acid beta-oxidation.</text>
</comment>